<name>A0ABD3FLA7_9STRA</name>
<feature type="chain" id="PRO_5044788181" evidence="1">
    <location>
        <begin position="17"/>
        <end position="121"/>
    </location>
</feature>
<keyword evidence="1" id="KW-0732">Signal</keyword>
<protein>
    <submittedName>
        <fullName evidence="2">Uncharacterized protein</fullName>
    </submittedName>
</protein>
<keyword evidence="3" id="KW-1185">Reference proteome</keyword>
<organism evidence="2 3">
    <name type="scientific">Phytophthora oleae</name>
    <dbReference type="NCBI Taxonomy" id="2107226"/>
    <lineage>
        <taxon>Eukaryota</taxon>
        <taxon>Sar</taxon>
        <taxon>Stramenopiles</taxon>
        <taxon>Oomycota</taxon>
        <taxon>Peronosporomycetes</taxon>
        <taxon>Peronosporales</taxon>
        <taxon>Peronosporaceae</taxon>
        <taxon>Phytophthora</taxon>
    </lineage>
</organism>
<evidence type="ECO:0000313" key="2">
    <source>
        <dbReference type="EMBL" id="KAL3665794.1"/>
    </source>
</evidence>
<dbReference type="EMBL" id="JBIMZQ010000019">
    <property type="protein sequence ID" value="KAL3665794.1"/>
    <property type="molecule type" value="Genomic_DNA"/>
</dbReference>
<dbReference type="AlphaFoldDB" id="A0ABD3FLA7"/>
<comment type="caution">
    <text evidence="2">The sequence shown here is derived from an EMBL/GenBank/DDBJ whole genome shotgun (WGS) entry which is preliminary data.</text>
</comment>
<sequence length="121" mass="13121">MHFMALLALILPVVSATTMSAIVIFSDSQYNGTPVRVFMTESSNCFTSICSEGEYNGGLQYRASDCVDTDRHQYIAQVFNGVSYVTLDHYGQDGCDNLTFSSTYLAAGTCQSSTINATIVV</sequence>
<dbReference type="Proteomes" id="UP001632037">
    <property type="component" value="Unassembled WGS sequence"/>
</dbReference>
<feature type="signal peptide" evidence="1">
    <location>
        <begin position="1"/>
        <end position="16"/>
    </location>
</feature>
<gene>
    <name evidence="2" type="ORF">V7S43_009222</name>
</gene>
<reference evidence="2 3" key="1">
    <citation type="submission" date="2024-09" db="EMBL/GenBank/DDBJ databases">
        <title>Genome sequencing and assembly of Phytophthora oleae, isolate VK10A, causative agent of rot of olive drupes.</title>
        <authorList>
            <person name="Conti Taguali S."/>
            <person name="Riolo M."/>
            <person name="La Spada F."/>
            <person name="Cacciola S.O."/>
            <person name="Dionisio G."/>
        </authorList>
    </citation>
    <scope>NUCLEOTIDE SEQUENCE [LARGE SCALE GENOMIC DNA]</scope>
    <source>
        <strain evidence="2 3">VK10A</strain>
    </source>
</reference>
<accession>A0ABD3FLA7</accession>
<proteinExistence type="predicted"/>
<evidence type="ECO:0000313" key="3">
    <source>
        <dbReference type="Proteomes" id="UP001632037"/>
    </source>
</evidence>
<evidence type="ECO:0000256" key="1">
    <source>
        <dbReference type="SAM" id="SignalP"/>
    </source>
</evidence>